<name>A0A1S8KLP2_9LACT</name>
<evidence type="ECO:0000256" key="1">
    <source>
        <dbReference type="SAM" id="Phobius"/>
    </source>
</evidence>
<reference evidence="2 4" key="1">
    <citation type="submission" date="2017-01" db="EMBL/GenBank/DDBJ databases">
        <title>Complete Genome Sequence of Dolosigranulum pigrum isolated from a Patient with interstitial lung disease.</title>
        <authorList>
            <person name="Mukhopadhyay R."/>
            <person name="Joaquin J."/>
            <person name="Hogue R."/>
            <person name="Fitzgerald S."/>
            <person name="Jospin G."/>
            <person name="Eisen J.A."/>
            <person name="Chaturvedi V."/>
        </authorList>
    </citation>
    <scope>NUCLEOTIDE SEQUENCE [LARGE SCALE GENOMIC DNA]</scope>
    <source>
        <strain evidence="2 4">15S00348</strain>
    </source>
</reference>
<evidence type="ECO:0000313" key="2">
    <source>
        <dbReference type="EMBL" id="OOL80659.1"/>
    </source>
</evidence>
<dbReference type="Proteomes" id="UP000190409">
    <property type="component" value="Unassembled WGS sequence"/>
</dbReference>
<keyword evidence="1" id="KW-0812">Transmembrane</keyword>
<feature type="transmembrane region" description="Helical" evidence="1">
    <location>
        <begin position="6"/>
        <end position="23"/>
    </location>
</feature>
<dbReference type="GeneID" id="42694746"/>
<feature type="transmembrane region" description="Helical" evidence="1">
    <location>
        <begin position="44"/>
        <end position="61"/>
    </location>
</feature>
<dbReference type="AlphaFoldDB" id="A0A1S8KLP2"/>
<dbReference type="Proteomes" id="UP000315953">
    <property type="component" value="Chromosome"/>
</dbReference>
<proteinExistence type="predicted"/>
<dbReference type="EMBL" id="CP041626">
    <property type="protein sequence ID" value="QDO91207.1"/>
    <property type="molecule type" value="Genomic_DNA"/>
</dbReference>
<reference evidence="3 5" key="2">
    <citation type="submission" date="2019-07" db="EMBL/GenBank/DDBJ databases">
        <title>Genome assembly of a nasal isolate of Dolosigranulum pigrum from a chronic sinusitis patient.</title>
        <authorList>
            <person name="Baig S."/>
            <person name="Overballe-Petersen S."/>
            <person name="Kaspar U."/>
            <person name="Rendboe A."/>
            <person name="de Man T."/>
            <person name="Liu C."/>
            <person name="Price L.B."/>
            <person name="Stegger M."/>
            <person name="Becker K."/>
            <person name="Skytt Andersen P."/>
        </authorList>
    </citation>
    <scope>NUCLEOTIDE SEQUENCE [LARGE SCALE GENOMIC DNA]</scope>
    <source>
        <strain evidence="3 5">83VPs-KB5</strain>
    </source>
</reference>
<evidence type="ECO:0000313" key="4">
    <source>
        <dbReference type="Proteomes" id="UP000190409"/>
    </source>
</evidence>
<keyword evidence="1" id="KW-0472">Membrane</keyword>
<protein>
    <submittedName>
        <fullName evidence="3">Transcriptional regulator</fullName>
    </submittedName>
</protein>
<dbReference type="KEGG" id="dpm:FNV33_03740"/>
<evidence type="ECO:0000313" key="5">
    <source>
        <dbReference type="Proteomes" id="UP000315953"/>
    </source>
</evidence>
<dbReference type="Pfam" id="PF06923">
    <property type="entry name" value="GutM"/>
    <property type="match status" value="1"/>
</dbReference>
<organism evidence="2 4">
    <name type="scientific">Dolosigranulum pigrum</name>
    <dbReference type="NCBI Taxonomy" id="29394"/>
    <lineage>
        <taxon>Bacteria</taxon>
        <taxon>Bacillati</taxon>
        <taxon>Bacillota</taxon>
        <taxon>Bacilli</taxon>
        <taxon>Lactobacillales</taxon>
        <taxon>Carnobacteriaceae</taxon>
        <taxon>Dolosigranulum</taxon>
    </lineage>
</organism>
<dbReference type="EMBL" id="MUYF01000003">
    <property type="protein sequence ID" value="OOL80659.1"/>
    <property type="molecule type" value="Genomic_DNA"/>
</dbReference>
<accession>A0A1S8KLP2</accession>
<gene>
    <name evidence="2" type="ORF">BWX42_01670</name>
    <name evidence="3" type="ORF">FNV33_03740</name>
</gene>
<evidence type="ECO:0000313" key="3">
    <source>
        <dbReference type="EMBL" id="QDO91207.1"/>
    </source>
</evidence>
<dbReference type="RefSeq" id="WP_004636543.1">
    <property type="nucleotide sequence ID" value="NZ_CAJHJL010000001.1"/>
</dbReference>
<sequence length="144" mass="16170">MEVIILLGVLMVPAYLLQTFFGFKQMQSFSREFKRMRGKGRVAIGRKSGYIGSGVIILLLLDDQGFIQEGKKLQGTSVIARFKNFSNFVGDHITDIPNKLSKIEKEIGNVKKASLDAYTNYQLVSEGKEIPVKKSMFGKIKSIF</sequence>
<dbReference type="InterPro" id="IPR009693">
    <property type="entry name" value="Glucitol_operon_activator"/>
</dbReference>
<keyword evidence="1" id="KW-1133">Transmembrane helix</keyword>